<dbReference type="EMBL" id="MU971446">
    <property type="protein sequence ID" value="KAK9234836.1"/>
    <property type="molecule type" value="Genomic_DNA"/>
</dbReference>
<organism evidence="1 2">
    <name type="scientific">Lipomyces kononenkoae</name>
    <name type="common">Yeast</name>
    <dbReference type="NCBI Taxonomy" id="34357"/>
    <lineage>
        <taxon>Eukaryota</taxon>
        <taxon>Fungi</taxon>
        <taxon>Dikarya</taxon>
        <taxon>Ascomycota</taxon>
        <taxon>Saccharomycotina</taxon>
        <taxon>Lipomycetes</taxon>
        <taxon>Lipomycetales</taxon>
        <taxon>Lipomycetaceae</taxon>
        <taxon>Lipomyces</taxon>
    </lineage>
</organism>
<name>A0ACC3ST78_LIPKO</name>
<comment type="caution">
    <text evidence="1">The sequence shown here is derived from an EMBL/GenBank/DDBJ whole genome shotgun (WGS) entry which is preliminary data.</text>
</comment>
<protein>
    <submittedName>
        <fullName evidence="1">Uncharacterized protein</fullName>
    </submittedName>
</protein>
<sequence>MLQALRKRIAPTDMARKLEAKTRYRQALRSPKSSQVDTWVEAWERAYTTAKKQNIPEVQDNEEVVYEFVKAISSIVPDFAGYWRQKLERLQRKGGQIPDGYDIAEYFRNDWRKRKADASKEDWIICYHFTRSRE</sequence>
<gene>
    <name evidence="1" type="ORF">V1525DRAFT_31080</name>
</gene>
<keyword evidence="2" id="KW-1185">Reference proteome</keyword>
<proteinExistence type="predicted"/>
<evidence type="ECO:0000313" key="1">
    <source>
        <dbReference type="EMBL" id="KAK9234836.1"/>
    </source>
</evidence>
<dbReference type="Proteomes" id="UP001433508">
    <property type="component" value="Unassembled WGS sequence"/>
</dbReference>
<accession>A0ACC3ST78</accession>
<reference evidence="2" key="1">
    <citation type="journal article" date="2024" name="Front. Bioeng. Biotechnol.">
        <title>Genome-scale model development and genomic sequencing of the oleaginous clade Lipomyces.</title>
        <authorList>
            <person name="Czajka J.J."/>
            <person name="Han Y."/>
            <person name="Kim J."/>
            <person name="Mondo S.J."/>
            <person name="Hofstad B.A."/>
            <person name="Robles A."/>
            <person name="Haridas S."/>
            <person name="Riley R."/>
            <person name="LaButti K."/>
            <person name="Pangilinan J."/>
            <person name="Andreopoulos W."/>
            <person name="Lipzen A."/>
            <person name="Yan J."/>
            <person name="Wang M."/>
            <person name="Ng V."/>
            <person name="Grigoriev I.V."/>
            <person name="Spatafora J.W."/>
            <person name="Magnuson J.K."/>
            <person name="Baker S.E."/>
            <person name="Pomraning K.R."/>
        </authorList>
    </citation>
    <scope>NUCLEOTIDE SEQUENCE [LARGE SCALE GENOMIC DNA]</scope>
    <source>
        <strain evidence="2">CBS 7786</strain>
    </source>
</reference>
<evidence type="ECO:0000313" key="2">
    <source>
        <dbReference type="Proteomes" id="UP001433508"/>
    </source>
</evidence>